<comment type="cofactor">
    <cofactor evidence="1">
        <name>NAD(+)</name>
        <dbReference type="ChEBI" id="CHEBI:57540"/>
    </cofactor>
</comment>
<dbReference type="Proteomes" id="UP000657075">
    <property type="component" value="Unassembled WGS sequence"/>
</dbReference>
<evidence type="ECO:0000256" key="5">
    <source>
        <dbReference type="ARBA" id="ARBA00023239"/>
    </source>
</evidence>
<dbReference type="GO" id="GO:0009073">
    <property type="term" value="P:aromatic amino acid family biosynthetic process"/>
    <property type="evidence" value="ECO:0007669"/>
    <property type="project" value="InterPro"/>
</dbReference>
<dbReference type="PANTHER" id="PTHR43622:SF1">
    <property type="entry name" value="3-DEHYDROQUINATE SYNTHASE"/>
    <property type="match status" value="1"/>
</dbReference>
<gene>
    <name evidence="10" type="ORF">GCM10007112_09760</name>
    <name evidence="9" type="ORF">Vsou_14580</name>
</gene>
<dbReference type="InterPro" id="IPR056179">
    <property type="entry name" value="DHQS_C"/>
</dbReference>
<proteinExistence type="predicted"/>
<dbReference type="PANTHER" id="PTHR43622">
    <property type="entry name" value="3-DEHYDROQUINATE SYNTHASE"/>
    <property type="match status" value="1"/>
</dbReference>
<evidence type="ECO:0000256" key="1">
    <source>
        <dbReference type="ARBA" id="ARBA00001911"/>
    </source>
</evidence>
<dbReference type="OrthoDB" id="21407at2157"/>
<dbReference type="AlphaFoldDB" id="A0A830E276"/>
<evidence type="ECO:0000313" key="9">
    <source>
        <dbReference type="EMBL" id="BDR92365.1"/>
    </source>
</evidence>
<reference evidence="12" key="3">
    <citation type="submission" date="2022-09" db="EMBL/GenBank/DDBJ databases">
        <title>Complete genome sequence of Vulcanisaeta souniana.</title>
        <authorList>
            <person name="Kato S."/>
            <person name="Itoh T."/>
            <person name="Ohkuma M."/>
        </authorList>
    </citation>
    <scope>NUCLEOTIDE SEQUENCE [LARGE SCALE GENOMIC DNA]</scope>
    <source>
        <strain evidence="12">JCM 11219</strain>
    </source>
</reference>
<dbReference type="Gene3D" id="1.20.1090.10">
    <property type="entry name" value="Dehydroquinate synthase-like - alpha domain"/>
    <property type="match status" value="1"/>
</dbReference>
<evidence type="ECO:0000256" key="6">
    <source>
        <dbReference type="ARBA" id="ARBA00023285"/>
    </source>
</evidence>
<reference evidence="10" key="1">
    <citation type="journal article" date="2014" name="Int. J. Syst. Evol. Microbiol.">
        <title>Complete genome sequence of Corynebacterium casei LMG S-19264T (=DSM 44701T), isolated from a smear-ripened cheese.</title>
        <authorList>
            <consortium name="US DOE Joint Genome Institute (JGI-PGF)"/>
            <person name="Walter F."/>
            <person name="Albersmeier A."/>
            <person name="Kalinowski J."/>
            <person name="Ruckert C."/>
        </authorList>
    </citation>
    <scope>NUCLEOTIDE SEQUENCE</scope>
    <source>
        <strain evidence="10">JCM 11219</strain>
    </source>
</reference>
<feature type="domain" description="3-dehydroquinate synthase C-terminal" evidence="8">
    <location>
        <begin position="168"/>
        <end position="309"/>
    </location>
</feature>
<dbReference type="Pfam" id="PF01761">
    <property type="entry name" value="DHQ_synthase"/>
    <property type="match status" value="1"/>
</dbReference>
<evidence type="ECO:0000313" key="10">
    <source>
        <dbReference type="EMBL" id="GGI75000.1"/>
    </source>
</evidence>
<dbReference type="InterPro" id="IPR030963">
    <property type="entry name" value="DHQ_synth_fam"/>
</dbReference>
<dbReference type="GO" id="GO:0003856">
    <property type="term" value="F:3-dehydroquinate synthase activity"/>
    <property type="evidence" value="ECO:0007669"/>
    <property type="project" value="TreeGrafter"/>
</dbReference>
<evidence type="ECO:0000256" key="3">
    <source>
        <dbReference type="ARBA" id="ARBA00022723"/>
    </source>
</evidence>
<evidence type="ECO:0000256" key="4">
    <source>
        <dbReference type="ARBA" id="ARBA00023027"/>
    </source>
</evidence>
<keyword evidence="12" id="KW-1185">Reference proteome</keyword>
<dbReference type="EMBL" id="AP026830">
    <property type="protein sequence ID" value="BDR92365.1"/>
    <property type="molecule type" value="Genomic_DNA"/>
</dbReference>
<dbReference type="CDD" id="cd08195">
    <property type="entry name" value="DHQS"/>
    <property type="match status" value="1"/>
</dbReference>
<comment type="cofactor">
    <cofactor evidence="2">
        <name>Co(2+)</name>
        <dbReference type="ChEBI" id="CHEBI:48828"/>
    </cofactor>
</comment>
<reference evidence="10" key="2">
    <citation type="submission" date="2020-09" db="EMBL/GenBank/DDBJ databases">
        <authorList>
            <person name="Sun Q."/>
            <person name="Ohkuma M."/>
        </authorList>
    </citation>
    <scope>NUCLEOTIDE SEQUENCE</scope>
    <source>
        <strain evidence="10">JCM 11219</strain>
    </source>
</reference>
<dbReference type="InterPro" id="IPR050071">
    <property type="entry name" value="Dehydroquinate_synthase"/>
</dbReference>
<organism evidence="10 11">
    <name type="scientific">Vulcanisaeta souniana JCM 11219</name>
    <dbReference type="NCBI Taxonomy" id="1293586"/>
    <lineage>
        <taxon>Archaea</taxon>
        <taxon>Thermoproteota</taxon>
        <taxon>Thermoprotei</taxon>
        <taxon>Thermoproteales</taxon>
        <taxon>Thermoproteaceae</taxon>
        <taxon>Vulcanisaeta</taxon>
    </lineage>
</organism>
<dbReference type="Proteomes" id="UP001060771">
    <property type="component" value="Chromosome"/>
</dbReference>
<evidence type="ECO:0000313" key="11">
    <source>
        <dbReference type="Proteomes" id="UP000657075"/>
    </source>
</evidence>
<dbReference type="Pfam" id="PF24621">
    <property type="entry name" value="DHQS_C"/>
    <property type="match status" value="1"/>
</dbReference>
<protein>
    <submittedName>
        <fullName evidence="10">3-dehydroquinate synthase</fullName>
    </submittedName>
</protein>
<accession>A0A830E276</accession>
<dbReference type="GO" id="GO:0046872">
    <property type="term" value="F:metal ion binding"/>
    <property type="evidence" value="ECO:0007669"/>
    <property type="project" value="UniProtKB-KW"/>
</dbReference>
<dbReference type="EMBL" id="BMNM01000003">
    <property type="protein sequence ID" value="GGI75000.1"/>
    <property type="molecule type" value="Genomic_DNA"/>
</dbReference>
<keyword evidence="4" id="KW-0520">NAD</keyword>
<evidence type="ECO:0000313" key="12">
    <source>
        <dbReference type="Proteomes" id="UP001060771"/>
    </source>
</evidence>
<name>A0A830E276_9CREN</name>
<evidence type="ECO:0000256" key="2">
    <source>
        <dbReference type="ARBA" id="ARBA00001941"/>
    </source>
</evidence>
<evidence type="ECO:0000259" key="8">
    <source>
        <dbReference type="Pfam" id="PF24621"/>
    </source>
</evidence>
<feature type="domain" description="3-dehydroquinate synthase N-terminal" evidence="7">
    <location>
        <begin position="55"/>
        <end position="163"/>
    </location>
</feature>
<sequence length="348" mass="38096">MREFTYKSRDGNVEVLINANHGDALEKISGKYTGCVAFVSRSIANRVKVKCPVVPIIDGEEGKSIETALSIVRNAHEIGIDRDGLFIGVGGGSVLDVVGFSASIYLRGVDYVNVPTTMLSMVDASLGGKTGVNALGLKNVIGVIRQPRYIIIDLSFLESLPMPSYIDGFAEVIKYGITMDRELLSQVMNNPDKLLGRDYEVLEEIIYRSLINKASIVEKDELDRGVIRAVLNYGHTVGHAIESVSNFSISHGRAVALGMICEARIGVKLGYTLRDVPGLLVDALTRFNLVNRVTIDANGLVNAMMRDKKRSGGFIKLPVVIDVGRWDLVRVRIEDLTKLVTEECRSTP</sequence>
<keyword evidence="5" id="KW-0456">Lyase</keyword>
<dbReference type="SUPFAM" id="SSF56796">
    <property type="entry name" value="Dehydroquinate synthase-like"/>
    <property type="match status" value="1"/>
</dbReference>
<dbReference type="PIRSF" id="PIRSF001455">
    <property type="entry name" value="DHQ_synth"/>
    <property type="match status" value="1"/>
</dbReference>
<dbReference type="Gene3D" id="3.40.50.1970">
    <property type="match status" value="1"/>
</dbReference>
<keyword evidence="3" id="KW-0479">Metal-binding</keyword>
<keyword evidence="6" id="KW-0170">Cobalt</keyword>
<dbReference type="InterPro" id="IPR030960">
    <property type="entry name" value="DHQS/DOIS_N"/>
</dbReference>
<reference evidence="9" key="4">
    <citation type="journal article" date="2023" name="Microbiol. Resour. Announc.">
        <title>Complete Genome Sequence of Vulcanisaeta souniana Strain IC-059, a Hyperthermophilic Archaeon Isolated from Hot Spring Water in Japan.</title>
        <authorList>
            <person name="Kato S."/>
            <person name="Itoh T."/>
            <person name="Wu L."/>
            <person name="Ma J."/>
            <person name="Ohkuma M."/>
        </authorList>
    </citation>
    <scope>NUCLEOTIDE SEQUENCE</scope>
    <source>
        <strain evidence="9">JCM 11219</strain>
    </source>
</reference>
<evidence type="ECO:0000259" key="7">
    <source>
        <dbReference type="Pfam" id="PF01761"/>
    </source>
</evidence>